<protein>
    <recommendedName>
        <fullName evidence="3">7-cyano-7-deazaguanine synthase (Queuosine biosynthesis)</fullName>
    </recommendedName>
</protein>
<dbReference type="Proteomes" id="UP000199308">
    <property type="component" value="Unassembled WGS sequence"/>
</dbReference>
<name>A0A1I0BJA7_THASX</name>
<keyword evidence="2" id="KW-1185">Reference proteome</keyword>
<dbReference type="EMBL" id="FOHK01000004">
    <property type="protein sequence ID" value="SET06717.1"/>
    <property type="molecule type" value="Genomic_DNA"/>
</dbReference>
<gene>
    <name evidence="1" type="ORF">SAMN05660429_00960</name>
</gene>
<dbReference type="OrthoDB" id="5413327at2"/>
<evidence type="ECO:0000313" key="1">
    <source>
        <dbReference type="EMBL" id="SET06717.1"/>
    </source>
</evidence>
<organism evidence="1 2">
    <name type="scientific">Thalassotalea agarivorans</name>
    <name type="common">Thalassomonas agarivorans</name>
    <dbReference type="NCBI Taxonomy" id="349064"/>
    <lineage>
        <taxon>Bacteria</taxon>
        <taxon>Pseudomonadati</taxon>
        <taxon>Pseudomonadota</taxon>
        <taxon>Gammaproteobacteria</taxon>
        <taxon>Alteromonadales</taxon>
        <taxon>Colwelliaceae</taxon>
        <taxon>Thalassotalea</taxon>
    </lineage>
</organism>
<proteinExistence type="predicted"/>
<dbReference type="AlphaFoldDB" id="A0A1I0BJA7"/>
<evidence type="ECO:0008006" key="3">
    <source>
        <dbReference type="Google" id="ProtNLM"/>
    </source>
</evidence>
<sequence>MKITNLKDSTQGDRRTISVDIGGFDLFFNMPTNFGRVDNADPFVAAALLPAMYKGEDIHLALDLPISQRLLSNLKQLQDIYVQWWPELSVINIDVEQTTVLQLKNSETASFFSGGVDSLYSFYAHQDDIDYLLYVEGIDIQLDNTTLSTQVHQANQAFADKHATPLIYVQSNIRYLPHHFGLSWKKYYCGAGLGVTAMLLGIGTVLIPGSQPIIDVYPDGTTPVTDPLYGNGATKVYYDSALVRHEKIAYLAKHPDAIELLRVCWMDNGYNCGVCEKCVRTRLIFTLLDITSPTLTPLSSMKPVLAWRLRSVEDFKVIDHLLHAAVPKKAYKIALTLYWLKLRETCKNALGKMERKLFAGKLKRFIRTILPA</sequence>
<accession>A0A1I0BJA7</accession>
<evidence type="ECO:0000313" key="2">
    <source>
        <dbReference type="Proteomes" id="UP000199308"/>
    </source>
</evidence>
<reference evidence="1 2" key="1">
    <citation type="submission" date="2016-10" db="EMBL/GenBank/DDBJ databases">
        <authorList>
            <person name="de Groot N.N."/>
        </authorList>
    </citation>
    <scope>NUCLEOTIDE SEQUENCE [LARGE SCALE GENOMIC DNA]</scope>
    <source>
        <strain evidence="1 2">DSM 19706</strain>
    </source>
</reference>
<dbReference type="STRING" id="349064.SAMN05660429_00960"/>
<dbReference type="RefSeq" id="WP_093328132.1">
    <property type="nucleotide sequence ID" value="NZ_AP027363.1"/>
</dbReference>